<dbReference type="AlphaFoldDB" id="A0A917V7B2"/>
<name>A0A917V7B2_9ACTN</name>
<evidence type="ECO:0000313" key="4">
    <source>
        <dbReference type="Proteomes" id="UP000637788"/>
    </source>
</evidence>
<feature type="signal peptide" evidence="2">
    <location>
        <begin position="1"/>
        <end position="20"/>
    </location>
</feature>
<comment type="caution">
    <text evidence="3">The sequence shown here is derived from an EMBL/GenBank/DDBJ whole genome shotgun (WGS) entry which is preliminary data.</text>
</comment>
<dbReference type="Proteomes" id="UP000637788">
    <property type="component" value="Unassembled WGS sequence"/>
</dbReference>
<evidence type="ECO:0000313" key="3">
    <source>
        <dbReference type="EMBL" id="GGK47096.1"/>
    </source>
</evidence>
<evidence type="ECO:0000256" key="2">
    <source>
        <dbReference type="SAM" id="SignalP"/>
    </source>
</evidence>
<evidence type="ECO:0000256" key="1">
    <source>
        <dbReference type="SAM" id="MobiDB-lite"/>
    </source>
</evidence>
<dbReference type="RefSeq" id="WP_189320131.1">
    <property type="nucleotide sequence ID" value="NZ_BMPQ01000001.1"/>
</dbReference>
<reference evidence="3" key="2">
    <citation type="submission" date="2020-09" db="EMBL/GenBank/DDBJ databases">
        <authorList>
            <person name="Sun Q."/>
            <person name="Ohkuma M."/>
        </authorList>
    </citation>
    <scope>NUCLEOTIDE SEQUENCE</scope>
    <source>
        <strain evidence="3">JCM 3035</strain>
    </source>
</reference>
<reference evidence="3" key="1">
    <citation type="journal article" date="2014" name="Int. J. Syst. Evol. Microbiol.">
        <title>Complete genome sequence of Corynebacterium casei LMG S-19264T (=DSM 44701T), isolated from a smear-ripened cheese.</title>
        <authorList>
            <consortium name="US DOE Joint Genome Institute (JGI-PGF)"/>
            <person name="Walter F."/>
            <person name="Albersmeier A."/>
            <person name="Kalinowski J."/>
            <person name="Ruckert C."/>
        </authorList>
    </citation>
    <scope>NUCLEOTIDE SEQUENCE</scope>
    <source>
        <strain evidence="3">JCM 3035</strain>
    </source>
</reference>
<dbReference type="EMBL" id="BMPQ01000001">
    <property type="protein sequence ID" value="GGK47096.1"/>
    <property type="molecule type" value="Genomic_DNA"/>
</dbReference>
<accession>A0A917V7B2</accession>
<keyword evidence="2" id="KW-0732">Signal</keyword>
<evidence type="ECO:0008006" key="5">
    <source>
        <dbReference type="Google" id="ProtNLM"/>
    </source>
</evidence>
<gene>
    <name evidence="3" type="ORF">GCM10010094_03900</name>
</gene>
<organism evidence="3 4">
    <name type="scientific">Streptomyces flaveus</name>
    <dbReference type="NCBI Taxonomy" id="66370"/>
    <lineage>
        <taxon>Bacteria</taxon>
        <taxon>Bacillati</taxon>
        <taxon>Actinomycetota</taxon>
        <taxon>Actinomycetes</taxon>
        <taxon>Kitasatosporales</taxon>
        <taxon>Streptomycetaceae</taxon>
        <taxon>Streptomyces</taxon>
        <taxon>Streptomyces aurantiacus group</taxon>
    </lineage>
</organism>
<dbReference type="PROSITE" id="PS51257">
    <property type="entry name" value="PROKAR_LIPOPROTEIN"/>
    <property type="match status" value="1"/>
</dbReference>
<feature type="chain" id="PRO_5038996773" description="Lipoprotein" evidence="2">
    <location>
        <begin position="21"/>
        <end position="293"/>
    </location>
</feature>
<sequence>MIRTAIPSRFMLRTVVTAVAAALLAACSTGSGSSDRTSSEPEPVPPARLSHGLPDDPVRMLFPATGAESRWTQGLDVFVRQVSRATAASCAHDHGIGLPEDVPVAFIRFFEVPDLDFIARHGLSESAQVPALETGPAATRPGSSAEVRRCLSEGAAAAKALHDSYATLQRRWFRELASVSRAPATHRALGTLPDCLAQHGVKARDEGGVMAVADALLQTAAPADIPRAGRRLGRAYATCMRPVEAVREPARLSLRTRFLAEHADEVRELRETLVPSLRSAEKEHGVSLAFPAP</sequence>
<protein>
    <recommendedName>
        <fullName evidence="5">Lipoprotein</fullName>
    </recommendedName>
</protein>
<feature type="region of interest" description="Disordered" evidence="1">
    <location>
        <begin position="29"/>
        <end position="55"/>
    </location>
</feature>
<keyword evidence="4" id="KW-1185">Reference proteome</keyword>
<proteinExistence type="predicted"/>